<dbReference type="GO" id="GO:0005762">
    <property type="term" value="C:mitochondrial large ribosomal subunit"/>
    <property type="evidence" value="ECO:0007669"/>
    <property type="project" value="TreeGrafter"/>
</dbReference>
<sequence>MKFGTKQVFLPNFSIGLLRKPHLPPNFVQFIVPLNLNKLDLKDYLYHAYGVECLSVRSYIEQQKIQYSKPHLINKRLEWYRPRAIKKMTVELKEPFIYPEEPENLAPWGKDRVEQAEKTNREYQEGFSPDAKKKPSPVRSKLRDRMVYFESMQNSGKVQTESIEVEKELNV</sequence>
<feature type="region of interest" description="Disordered" evidence="5">
    <location>
        <begin position="118"/>
        <end position="139"/>
    </location>
</feature>
<dbReference type="AlphaFoldDB" id="A0A3N4KXR2"/>
<dbReference type="PANTHER" id="PTHR12059:SF5">
    <property type="entry name" value="LARGE RIBOSOMAL SUBUNIT PROTEIN UL23M"/>
    <property type="match status" value="1"/>
</dbReference>
<evidence type="ECO:0000256" key="3">
    <source>
        <dbReference type="ARBA" id="ARBA00023274"/>
    </source>
</evidence>
<gene>
    <name evidence="6" type="ORF">P167DRAFT_537485</name>
</gene>
<dbReference type="SUPFAM" id="SSF54189">
    <property type="entry name" value="Ribosomal proteins S24e, L23 and L15e"/>
    <property type="match status" value="1"/>
</dbReference>
<dbReference type="OrthoDB" id="275582at2759"/>
<dbReference type="InterPro" id="IPR012678">
    <property type="entry name" value="Ribosomal_uL23/eL15/eS24_sf"/>
</dbReference>
<comment type="similarity">
    <text evidence="1">Belongs to the universal ribosomal protein uL23 family.</text>
</comment>
<organism evidence="6 7">
    <name type="scientific">Morchella conica CCBAS932</name>
    <dbReference type="NCBI Taxonomy" id="1392247"/>
    <lineage>
        <taxon>Eukaryota</taxon>
        <taxon>Fungi</taxon>
        <taxon>Dikarya</taxon>
        <taxon>Ascomycota</taxon>
        <taxon>Pezizomycotina</taxon>
        <taxon>Pezizomycetes</taxon>
        <taxon>Pezizales</taxon>
        <taxon>Morchellaceae</taxon>
        <taxon>Morchella</taxon>
    </lineage>
</organism>
<proteinExistence type="inferred from homology"/>
<keyword evidence="2" id="KW-0689">Ribosomal protein</keyword>
<name>A0A3N4KXR2_9PEZI</name>
<protein>
    <recommendedName>
        <fullName evidence="4">Large ribosomal subunit protein uL23m</fullName>
    </recommendedName>
</protein>
<dbReference type="GO" id="GO:0032543">
    <property type="term" value="P:mitochondrial translation"/>
    <property type="evidence" value="ECO:0007669"/>
    <property type="project" value="TreeGrafter"/>
</dbReference>
<dbReference type="InterPro" id="IPR013025">
    <property type="entry name" value="Ribosomal_uL23-like"/>
</dbReference>
<dbReference type="Proteomes" id="UP000277580">
    <property type="component" value="Unassembled WGS sequence"/>
</dbReference>
<accession>A0A3N4KXR2</accession>
<dbReference type="GO" id="GO:0003735">
    <property type="term" value="F:structural constituent of ribosome"/>
    <property type="evidence" value="ECO:0007669"/>
    <property type="project" value="InterPro"/>
</dbReference>
<keyword evidence="7" id="KW-1185">Reference proteome</keyword>
<evidence type="ECO:0000313" key="6">
    <source>
        <dbReference type="EMBL" id="RPB10555.1"/>
    </source>
</evidence>
<dbReference type="PANTHER" id="PTHR12059">
    <property type="entry name" value="RIBOSOMAL PROTEIN L23-RELATED"/>
    <property type="match status" value="1"/>
</dbReference>
<evidence type="ECO:0000256" key="5">
    <source>
        <dbReference type="SAM" id="MobiDB-lite"/>
    </source>
</evidence>
<dbReference type="EMBL" id="ML119142">
    <property type="protein sequence ID" value="RPB10555.1"/>
    <property type="molecule type" value="Genomic_DNA"/>
</dbReference>
<dbReference type="InParanoid" id="A0A3N4KXR2"/>
<dbReference type="Pfam" id="PF00276">
    <property type="entry name" value="Ribosomal_L23"/>
    <property type="match status" value="1"/>
</dbReference>
<evidence type="ECO:0000256" key="2">
    <source>
        <dbReference type="ARBA" id="ARBA00022980"/>
    </source>
</evidence>
<dbReference type="InterPro" id="IPR012677">
    <property type="entry name" value="Nucleotide-bd_a/b_plait_sf"/>
</dbReference>
<evidence type="ECO:0000256" key="4">
    <source>
        <dbReference type="ARBA" id="ARBA00039977"/>
    </source>
</evidence>
<reference evidence="6 7" key="1">
    <citation type="journal article" date="2018" name="Nat. Ecol. Evol.">
        <title>Pezizomycetes genomes reveal the molecular basis of ectomycorrhizal truffle lifestyle.</title>
        <authorList>
            <person name="Murat C."/>
            <person name="Payen T."/>
            <person name="Noel B."/>
            <person name="Kuo A."/>
            <person name="Morin E."/>
            <person name="Chen J."/>
            <person name="Kohler A."/>
            <person name="Krizsan K."/>
            <person name="Balestrini R."/>
            <person name="Da Silva C."/>
            <person name="Montanini B."/>
            <person name="Hainaut M."/>
            <person name="Levati E."/>
            <person name="Barry K.W."/>
            <person name="Belfiori B."/>
            <person name="Cichocki N."/>
            <person name="Clum A."/>
            <person name="Dockter R.B."/>
            <person name="Fauchery L."/>
            <person name="Guy J."/>
            <person name="Iotti M."/>
            <person name="Le Tacon F."/>
            <person name="Lindquist E.A."/>
            <person name="Lipzen A."/>
            <person name="Malagnac F."/>
            <person name="Mello A."/>
            <person name="Molinier V."/>
            <person name="Miyauchi S."/>
            <person name="Poulain J."/>
            <person name="Riccioni C."/>
            <person name="Rubini A."/>
            <person name="Sitrit Y."/>
            <person name="Splivallo R."/>
            <person name="Traeger S."/>
            <person name="Wang M."/>
            <person name="Zifcakova L."/>
            <person name="Wipf D."/>
            <person name="Zambonelli A."/>
            <person name="Paolocci F."/>
            <person name="Nowrousian M."/>
            <person name="Ottonello S."/>
            <person name="Baldrian P."/>
            <person name="Spatafora J.W."/>
            <person name="Henrissat B."/>
            <person name="Nagy L.G."/>
            <person name="Aury J.M."/>
            <person name="Wincker P."/>
            <person name="Grigoriev I.V."/>
            <person name="Bonfante P."/>
            <person name="Martin F.M."/>
        </authorList>
    </citation>
    <scope>NUCLEOTIDE SEQUENCE [LARGE SCALE GENOMIC DNA]</scope>
    <source>
        <strain evidence="6 7">CCBAS932</strain>
    </source>
</reference>
<dbReference type="Gene3D" id="3.30.70.330">
    <property type="match status" value="1"/>
</dbReference>
<evidence type="ECO:0000256" key="1">
    <source>
        <dbReference type="ARBA" id="ARBA00006700"/>
    </source>
</evidence>
<dbReference type="STRING" id="1392247.A0A3N4KXR2"/>
<keyword evidence="3" id="KW-0687">Ribonucleoprotein</keyword>
<evidence type="ECO:0000313" key="7">
    <source>
        <dbReference type="Proteomes" id="UP000277580"/>
    </source>
</evidence>